<proteinExistence type="predicted"/>
<dbReference type="AlphaFoldDB" id="A0A679JCD6"/>
<accession>A0A679JCD6</accession>
<dbReference type="InterPro" id="IPR045767">
    <property type="entry name" value="DUF6134"/>
</dbReference>
<reference evidence="3" key="1">
    <citation type="submission" date="2019-12" db="EMBL/GenBank/DDBJ databases">
        <authorList>
            <person name="Cremers G."/>
        </authorList>
    </citation>
    <scope>NUCLEOTIDE SEQUENCE</scope>
    <source>
        <strain evidence="3">Vvax</strain>
    </source>
</reference>
<feature type="compositionally biased region" description="Basic and acidic residues" evidence="1">
    <location>
        <begin position="100"/>
        <end position="114"/>
    </location>
</feature>
<protein>
    <recommendedName>
        <fullName evidence="4">DUF3108 domain-containing protein</fullName>
    </recommendedName>
</protein>
<dbReference type="EMBL" id="LR743508">
    <property type="protein sequence ID" value="CAA2109036.1"/>
    <property type="molecule type" value="Genomic_DNA"/>
</dbReference>
<evidence type="ECO:0008006" key="4">
    <source>
        <dbReference type="Google" id="ProtNLM"/>
    </source>
</evidence>
<evidence type="ECO:0000256" key="2">
    <source>
        <dbReference type="SAM" id="SignalP"/>
    </source>
</evidence>
<evidence type="ECO:0000256" key="1">
    <source>
        <dbReference type="SAM" id="MobiDB-lite"/>
    </source>
</evidence>
<keyword evidence="2" id="KW-0732">Signal</keyword>
<organism evidence="3">
    <name type="scientific">Variovorax paradoxus</name>
    <dbReference type="NCBI Taxonomy" id="34073"/>
    <lineage>
        <taxon>Bacteria</taxon>
        <taxon>Pseudomonadati</taxon>
        <taxon>Pseudomonadota</taxon>
        <taxon>Betaproteobacteria</taxon>
        <taxon>Burkholderiales</taxon>
        <taxon>Comamonadaceae</taxon>
        <taxon>Variovorax</taxon>
    </lineage>
</organism>
<feature type="signal peptide" evidence="2">
    <location>
        <begin position="1"/>
        <end position="24"/>
    </location>
</feature>
<feature type="region of interest" description="Disordered" evidence="1">
    <location>
        <begin position="100"/>
        <end position="122"/>
    </location>
</feature>
<sequence>MTHRAMRLSALAVAVASLAVFSHAASGSASSLARGEWDFRVLLDDAPIGEHRFALASTAGGERQLVSEASFAVKLLGVTVYRYRHSATETWRGDCLRRLRSTTDDDGTPEKVDAEPAGDDGALAVTTPKGTRSVDGCVMSFAYWNPGIRGQERLLNAQSGKLEAVRVSRAGSGTVDVRGQQMAATRWRIATEAQPIDVWYSPQGEWLGLDSIVSGNRKLSYRLK</sequence>
<name>A0A679JCD6_VARPD</name>
<feature type="chain" id="PRO_5025459493" description="DUF3108 domain-containing protein" evidence="2">
    <location>
        <begin position="25"/>
        <end position="224"/>
    </location>
</feature>
<evidence type="ECO:0000313" key="3">
    <source>
        <dbReference type="EMBL" id="CAA2109036.1"/>
    </source>
</evidence>
<gene>
    <name evidence="3" type="ORF">VVAX_05306</name>
</gene>
<dbReference type="Pfam" id="PF19630">
    <property type="entry name" value="DUF6134"/>
    <property type="match status" value="1"/>
</dbReference>
<dbReference type="RefSeq" id="WP_339092984.1">
    <property type="nucleotide sequence ID" value="NZ_LR743508.1"/>
</dbReference>